<gene>
    <name evidence="10" type="primary">TM9SF4_0</name>
    <name evidence="10" type="ORF">EYF80_049862</name>
</gene>
<accession>A0A4Z2FGE8</accession>
<keyword evidence="6 9" id="KW-1133">Transmembrane helix</keyword>
<dbReference type="EMBL" id="SRLO01001230">
    <property type="protein sequence ID" value="TNN39965.1"/>
    <property type="molecule type" value="Genomic_DNA"/>
</dbReference>
<evidence type="ECO:0000256" key="6">
    <source>
        <dbReference type="ARBA" id="ARBA00022989"/>
    </source>
</evidence>
<feature type="transmembrane region" description="Helical" evidence="9">
    <location>
        <begin position="53"/>
        <end position="72"/>
    </location>
</feature>
<dbReference type="GO" id="GO:0072657">
    <property type="term" value="P:protein localization to membrane"/>
    <property type="evidence" value="ECO:0007669"/>
    <property type="project" value="TreeGrafter"/>
</dbReference>
<evidence type="ECO:0000313" key="10">
    <source>
        <dbReference type="EMBL" id="TNN39965.1"/>
    </source>
</evidence>
<evidence type="ECO:0000256" key="4">
    <source>
        <dbReference type="ARBA" id="ARBA00022692"/>
    </source>
</evidence>
<dbReference type="AlphaFoldDB" id="A0A4Z2FGE8"/>
<keyword evidence="11" id="KW-1185">Reference proteome</keyword>
<dbReference type="Proteomes" id="UP000314294">
    <property type="component" value="Unassembled WGS sequence"/>
</dbReference>
<evidence type="ECO:0000256" key="9">
    <source>
        <dbReference type="RuleBase" id="RU363079"/>
    </source>
</evidence>
<sequence>MLGMLSPSSRGALMTTACFLFMFMGVFGGYFAGRLYRTLKGHRWRKGAFCTATLYPAVVFGICFILNCFIWGEHSSGALDIVEFIPSLLYFGYTALMVLSFWLLTGTIGFYAAYMFIRKIYAAVKID</sequence>
<feature type="transmembrane region" description="Helical" evidence="9">
    <location>
        <begin position="12"/>
        <end position="32"/>
    </location>
</feature>
<proteinExistence type="inferred from homology"/>
<evidence type="ECO:0000256" key="5">
    <source>
        <dbReference type="ARBA" id="ARBA00022729"/>
    </source>
</evidence>
<organism evidence="10 11">
    <name type="scientific">Liparis tanakae</name>
    <name type="common">Tanaka's snailfish</name>
    <dbReference type="NCBI Taxonomy" id="230148"/>
    <lineage>
        <taxon>Eukaryota</taxon>
        <taxon>Metazoa</taxon>
        <taxon>Chordata</taxon>
        <taxon>Craniata</taxon>
        <taxon>Vertebrata</taxon>
        <taxon>Euteleostomi</taxon>
        <taxon>Actinopterygii</taxon>
        <taxon>Neopterygii</taxon>
        <taxon>Teleostei</taxon>
        <taxon>Neoteleostei</taxon>
        <taxon>Acanthomorphata</taxon>
        <taxon>Eupercaria</taxon>
        <taxon>Perciformes</taxon>
        <taxon>Cottioidei</taxon>
        <taxon>Cottales</taxon>
        <taxon>Liparidae</taxon>
        <taxon>Liparis</taxon>
    </lineage>
</organism>
<comment type="caution">
    <text evidence="10">The sequence shown here is derived from an EMBL/GenBank/DDBJ whole genome shotgun (WGS) entry which is preliminary data.</text>
</comment>
<evidence type="ECO:0000256" key="7">
    <source>
        <dbReference type="ARBA" id="ARBA00023034"/>
    </source>
</evidence>
<keyword evidence="7" id="KW-0333">Golgi apparatus</keyword>
<evidence type="ECO:0000256" key="3">
    <source>
        <dbReference type="ARBA" id="ARBA00005227"/>
    </source>
</evidence>
<dbReference type="InterPro" id="IPR004240">
    <property type="entry name" value="EMP70"/>
</dbReference>
<feature type="transmembrane region" description="Helical" evidence="9">
    <location>
        <begin position="92"/>
        <end position="117"/>
    </location>
</feature>
<keyword evidence="4 9" id="KW-0812">Transmembrane</keyword>
<evidence type="ECO:0000256" key="1">
    <source>
        <dbReference type="ARBA" id="ARBA00004141"/>
    </source>
</evidence>
<comment type="caution">
    <text evidence="9">Lacks conserved residue(s) required for the propagation of feature annotation.</text>
</comment>
<dbReference type="PANTHER" id="PTHR10766">
    <property type="entry name" value="TRANSMEMBRANE 9 SUPERFAMILY PROTEIN"/>
    <property type="match status" value="1"/>
</dbReference>
<protein>
    <recommendedName>
        <fullName evidence="9">Transmembrane 9 superfamily member</fullName>
    </recommendedName>
</protein>
<comment type="subcellular location">
    <subcellularLocation>
        <location evidence="2">Golgi apparatus</location>
    </subcellularLocation>
    <subcellularLocation>
        <location evidence="1">Membrane</location>
        <topology evidence="1">Multi-pass membrane protein</topology>
    </subcellularLocation>
</comment>
<evidence type="ECO:0000256" key="8">
    <source>
        <dbReference type="ARBA" id="ARBA00023136"/>
    </source>
</evidence>
<evidence type="ECO:0000256" key="2">
    <source>
        <dbReference type="ARBA" id="ARBA00004555"/>
    </source>
</evidence>
<evidence type="ECO:0000313" key="11">
    <source>
        <dbReference type="Proteomes" id="UP000314294"/>
    </source>
</evidence>
<dbReference type="OrthoDB" id="1666796at2759"/>
<dbReference type="PANTHER" id="PTHR10766:SF55">
    <property type="entry name" value="TRANSMEMBRANE 9 SUPERFAMILY MEMBER 4"/>
    <property type="match status" value="1"/>
</dbReference>
<name>A0A4Z2FGE8_9TELE</name>
<dbReference type="GO" id="GO:0005794">
    <property type="term" value="C:Golgi apparatus"/>
    <property type="evidence" value="ECO:0007669"/>
    <property type="project" value="UniProtKB-SubCell"/>
</dbReference>
<reference evidence="10 11" key="1">
    <citation type="submission" date="2019-03" db="EMBL/GenBank/DDBJ databases">
        <title>First draft genome of Liparis tanakae, snailfish: a comprehensive survey of snailfish specific genes.</title>
        <authorList>
            <person name="Kim W."/>
            <person name="Song I."/>
            <person name="Jeong J.-H."/>
            <person name="Kim D."/>
            <person name="Kim S."/>
            <person name="Ryu S."/>
            <person name="Song J.Y."/>
            <person name="Lee S.K."/>
        </authorList>
    </citation>
    <scope>NUCLEOTIDE SEQUENCE [LARGE SCALE GENOMIC DNA]</scope>
    <source>
        <tissue evidence="10">Muscle</tissue>
    </source>
</reference>
<keyword evidence="5" id="KW-0732">Signal</keyword>
<keyword evidence="8 9" id="KW-0472">Membrane</keyword>
<comment type="similarity">
    <text evidence="3 9">Belongs to the nonaspanin (TM9SF) (TC 9.A.2) family.</text>
</comment>
<dbReference type="Pfam" id="PF02990">
    <property type="entry name" value="EMP70"/>
    <property type="match status" value="1"/>
</dbReference>
<dbReference type="GO" id="GO:0016020">
    <property type="term" value="C:membrane"/>
    <property type="evidence" value="ECO:0007669"/>
    <property type="project" value="UniProtKB-SubCell"/>
</dbReference>